<proteinExistence type="predicted"/>
<sequence length="322" mass="34026">MAVLIFCVSCSRVRCLSIFGLDFLHAQPAFLDRRQQRGDLVDDGRVEADAGRVQAAGAVLVQAPQVVHHLAAVVEVQRARQAVDDVGALVQAIGLELVTLADDMAARARQLLEQAVGEHQHQLNRRRPGDLGVQIGGVITAVAFLVHHGLSPYCVKITGCCLAAAVRREHRGEHVRRRGHRRLQLLQRGELRQVALVGAVELVFQRRLAVGQVILQLVVLAAALDDEAAGGGGPGRGQLVHRAQHAAVDADAGAAEHLVQAIRIGGDGLVQPVGVQRQRAVLVAGDAVPDQRLAVADAAHDAAEAVAQIGHAGVVVEGGVLR</sequence>
<name>B9TL37_RICCO</name>
<dbReference type="AlphaFoldDB" id="B9TL37"/>
<evidence type="ECO:0000256" key="1">
    <source>
        <dbReference type="SAM" id="SignalP"/>
    </source>
</evidence>
<feature type="signal peptide" evidence="1">
    <location>
        <begin position="1"/>
        <end position="15"/>
    </location>
</feature>
<keyword evidence="1" id="KW-0732">Signal</keyword>
<evidence type="ECO:0000313" key="2">
    <source>
        <dbReference type="EMBL" id="EEF23427.1"/>
    </source>
</evidence>
<keyword evidence="3" id="KW-1185">Reference proteome</keyword>
<reference evidence="3" key="1">
    <citation type="journal article" date="2010" name="Nat. Biotechnol.">
        <title>Draft genome sequence of the oilseed species Ricinus communis.</title>
        <authorList>
            <person name="Chan A.P."/>
            <person name="Crabtree J."/>
            <person name="Zhao Q."/>
            <person name="Lorenzi H."/>
            <person name="Orvis J."/>
            <person name="Puiu D."/>
            <person name="Melake-Berhan A."/>
            <person name="Jones K.M."/>
            <person name="Redman J."/>
            <person name="Chen G."/>
            <person name="Cahoon E.B."/>
            <person name="Gedil M."/>
            <person name="Stanke M."/>
            <person name="Haas B.J."/>
            <person name="Wortman J.R."/>
            <person name="Fraser-Liggett C.M."/>
            <person name="Ravel J."/>
            <person name="Rabinowicz P.D."/>
        </authorList>
    </citation>
    <scope>NUCLEOTIDE SEQUENCE [LARGE SCALE GENOMIC DNA]</scope>
    <source>
        <strain evidence="3">cv. Hale</strain>
    </source>
</reference>
<feature type="chain" id="PRO_5012135605" evidence="1">
    <location>
        <begin position="16"/>
        <end position="322"/>
    </location>
</feature>
<dbReference type="InParanoid" id="B9TL37"/>
<accession>B9TL37</accession>
<gene>
    <name evidence="2" type="ORF">RCOM_1864430</name>
</gene>
<organism evidence="2 3">
    <name type="scientific">Ricinus communis</name>
    <name type="common">Castor bean</name>
    <dbReference type="NCBI Taxonomy" id="3988"/>
    <lineage>
        <taxon>Eukaryota</taxon>
        <taxon>Viridiplantae</taxon>
        <taxon>Streptophyta</taxon>
        <taxon>Embryophyta</taxon>
        <taxon>Tracheophyta</taxon>
        <taxon>Spermatophyta</taxon>
        <taxon>Magnoliopsida</taxon>
        <taxon>eudicotyledons</taxon>
        <taxon>Gunneridae</taxon>
        <taxon>Pentapetalae</taxon>
        <taxon>rosids</taxon>
        <taxon>fabids</taxon>
        <taxon>Malpighiales</taxon>
        <taxon>Euphorbiaceae</taxon>
        <taxon>Acalyphoideae</taxon>
        <taxon>Acalypheae</taxon>
        <taxon>Ricinus</taxon>
    </lineage>
</organism>
<evidence type="ECO:0000313" key="3">
    <source>
        <dbReference type="Proteomes" id="UP000008311"/>
    </source>
</evidence>
<feature type="non-terminal residue" evidence="2">
    <location>
        <position position="322"/>
    </location>
</feature>
<dbReference type="EMBL" id="EQ986113">
    <property type="protein sequence ID" value="EEF23427.1"/>
    <property type="molecule type" value="Genomic_DNA"/>
</dbReference>
<dbReference type="Proteomes" id="UP000008311">
    <property type="component" value="Unassembled WGS sequence"/>
</dbReference>
<protein>
    <submittedName>
        <fullName evidence="2">Uncharacterized protein</fullName>
    </submittedName>
</protein>